<dbReference type="InterPro" id="IPR001316">
    <property type="entry name" value="Pept_S1A_streptogrisin"/>
</dbReference>
<gene>
    <name evidence="6" type="ORF">J2TS6_28260</name>
</gene>
<evidence type="ECO:0000256" key="5">
    <source>
        <dbReference type="ARBA" id="ARBA00023157"/>
    </source>
</evidence>
<sequence>MVISSSVKDQKVILSTEQAGAKVSDFSSLFPEYNGLIEIQAGGINEPAKARTDAFTEMGGGIQISTGGTCSSNSTATKDTREFLITAGHCITSTGSTVSQGGTNIGTQHFSAYADGGTDVGLVLLTNTNKKIGNKYYYNNVSNAEYDKKYTTTSTALTGELICKSGVTSNVTCGTVNDTNASVSYGSITLSNMIRVYKDGGGFILGGDSGGTVFNAYTTTQLVGIVSGRNTSGSPEGTWGYVTKISPALTAAGAVSLYTSDTTKVVDPNN</sequence>
<dbReference type="InterPro" id="IPR009003">
    <property type="entry name" value="Peptidase_S1_PA"/>
</dbReference>
<evidence type="ECO:0000313" key="7">
    <source>
        <dbReference type="Proteomes" id="UP000679779"/>
    </source>
</evidence>
<reference evidence="6" key="1">
    <citation type="submission" date="2021-03" db="EMBL/GenBank/DDBJ databases">
        <title>Antimicrobial resistance genes in bacteria isolated from Japanese honey, and their potential for conferring macrolide and lincosamide resistance in the American foulbrood pathogen Paenibacillus larvae.</title>
        <authorList>
            <person name="Okamoto M."/>
            <person name="Kumagai M."/>
            <person name="Kanamori H."/>
            <person name="Takamatsu D."/>
        </authorList>
    </citation>
    <scope>NUCLEOTIDE SEQUENCE</scope>
    <source>
        <strain evidence="6">J2TS6</strain>
    </source>
</reference>
<keyword evidence="4" id="KW-0720">Serine protease</keyword>
<evidence type="ECO:0000256" key="3">
    <source>
        <dbReference type="ARBA" id="ARBA00022801"/>
    </source>
</evidence>
<dbReference type="InterPro" id="IPR043504">
    <property type="entry name" value="Peptidase_S1_PA_chymotrypsin"/>
</dbReference>
<dbReference type="GO" id="GO:0006508">
    <property type="term" value="P:proteolysis"/>
    <property type="evidence" value="ECO:0007669"/>
    <property type="project" value="UniProtKB-KW"/>
</dbReference>
<dbReference type="EMBL" id="BORQ01000003">
    <property type="protein sequence ID" value="GIO31685.1"/>
    <property type="molecule type" value="Genomic_DNA"/>
</dbReference>
<keyword evidence="2" id="KW-0645">Protease</keyword>
<accession>A0A919XJL4</accession>
<proteinExistence type="inferred from homology"/>
<protein>
    <recommendedName>
        <fullName evidence="8">Serine protease</fullName>
    </recommendedName>
</protein>
<organism evidence="6 7">
    <name type="scientific">Paenibacillus albilobatus</name>
    <dbReference type="NCBI Taxonomy" id="2716884"/>
    <lineage>
        <taxon>Bacteria</taxon>
        <taxon>Bacillati</taxon>
        <taxon>Bacillota</taxon>
        <taxon>Bacilli</taxon>
        <taxon>Bacillales</taxon>
        <taxon>Paenibacillaceae</taxon>
        <taxon>Paenibacillus</taxon>
    </lineage>
</organism>
<keyword evidence="3" id="KW-0378">Hydrolase</keyword>
<dbReference type="AlphaFoldDB" id="A0A919XJL4"/>
<keyword evidence="7" id="KW-1185">Reference proteome</keyword>
<evidence type="ECO:0000256" key="2">
    <source>
        <dbReference type="ARBA" id="ARBA00022670"/>
    </source>
</evidence>
<dbReference type="Gene3D" id="2.40.10.10">
    <property type="entry name" value="Trypsin-like serine proteases"/>
    <property type="match status" value="2"/>
</dbReference>
<comment type="caution">
    <text evidence="6">The sequence shown here is derived from an EMBL/GenBank/DDBJ whole genome shotgun (WGS) entry which is preliminary data.</text>
</comment>
<name>A0A919XJL4_9BACL</name>
<evidence type="ECO:0000313" key="6">
    <source>
        <dbReference type="EMBL" id="GIO31685.1"/>
    </source>
</evidence>
<dbReference type="SUPFAM" id="SSF50494">
    <property type="entry name" value="Trypsin-like serine proteases"/>
    <property type="match status" value="1"/>
</dbReference>
<dbReference type="PRINTS" id="PR00861">
    <property type="entry name" value="ALYTICPTASE"/>
</dbReference>
<keyword evidence="5" id="KW-1015">Disulfide bond</keyword>
<comment type="similarity">
    <text evidence="1">Belongs to the peptidase S1 family.</text>
</comment>
<evidence type="ECO:0000256" key="1">
    <source>
        <dbReference type="ARBA" id="ARBA00007664"/>
    </source>
</evidence>
<dbReference type="GO" id="GO:0004252">
    <property type="term" value="F:serine-type endopeptidase activity"/>
    <property type="evidence" value="ECO:0007669"/>
    <property type="project" value="InterPro"/>
</dbReference>
<dbReference type="Proteomes" id="UP000679779">
    <property type="component" value="Unassembled WGS sequence"/>
</dbReference>
<dbReference type="CDD" id="cd21112">
    <property type="entry name" value="alphaLP-like"/>
    <property type="match status" value="1"/>
</dbReference>
<evidence type="ECO:0000256" key="4">
    <source>
        <dbReference type="ARBA" id="ARBA00022825"/>
    </source>
</evidence>
<evidence type="ECO:0008006" key="8">
    <source>
        <dbReference type="Google" id="ProtNLM"/>
    </source>
</evidence>